<sequence length="67" mass="7820">MQEFFQNVSRYPRYLISFSLGIFFALFERIRPLFNRPVTATALIGILISGFFLVFFTLRGMLGYTTI</sequence>
<evidence type="ECO:0000313" key="3">
    <source>
        <dbReference type="Proteomes" id="UP000010482"/>
    </source>
</evidence>
<evidence type="ECO:0000313" key="2">
    <source>
        <dbReference type="EMBL" id="AFZ51735.1"/>
    </source>
</evidence>
<dbReference type="EMBL" id="CP003944">
    <property type="protein sequence ID" value="AFZ51735.1"/>
    <property type="molecule type" value="Genomic_DNA"/>
</dbReference>
<evidence type="ECO:0000256" key="1">
    <source>
        <dbReference type="SAM" id="Phobius"/>
    </source>
</evidence>
<dbReference type="OrthoDB" id="489556at2"/>
<keyword evidence="1" id="KW-1133">Transmembrane helix</keyword>
<organism evidence="2 3">
    <name type="scientific">Dactylococcopsis salina (strain PCC 8305)</name>
    <name type="common">Myxobactron salinum</name>
    <dbReference type="NCBI Taxonomy" id="13035"/>
    <lineage>
        <taxon>Bacteria</taxon>
        <taxon>Bacillati</taxon>
        <taxon>Cyanobacteriota</taxon>
        <taxon>Cyanophyceae</taxon>
        <taxon>Nodosilineales</taxon>
        <taxon>Cymatolegaceae</taxon>
        <taxon>Dactylococcopsis</taxon>
    </lineage>
</organism>
<dbReference type="STRING" id="13035.Dacsa_3214"/>
<reference evidence="2" key="1">
    <citation type="submission" date="2012-04" db="EMBL/GenBank/DDBJ databases">
        <title>Finished genome of Dactylococcopsis salina PCC 8305.</title>
        <authorList>
            <consortium name="US DOE Joint Genome Institute"/>
            <person name="Gugger M."/>
            <person name="Coursin T."/>
            <person name="Rippka R."/>
            <person name="Tandeau De Marsac N."/>
            <person name="Huntemann M."/>
            <person name="Wei C.-L."/>
            <person name="Han J."/>
            <person name="Detter J.C."/>
            <person name="Han C."/>
            <person name="Tapia R."/>
            <person name="Daligault H."/>
            <person name="Chen A."/>
            <person name="Krypides N."/>
            <person name="Mavromatis K."/>
            <person name="Markowitz V."/>
            <person name="Szeto E."/>
            <person name="Ivanova N."/>
            <person name="Ovchinnikova G."/>
            <person name="Pagani I."/>
            <person name="Pati A."/>
            <person name="Goodwin L."/>
            <person name="Peters L."/>
            <person name="Pitluck S."/>
            <person name="Woyke T."/>
            <person name="Kerfeld C."/>
        </authorList>
    </citation>
    <scope>NUCLEOTIDE SEQUENCE [LARGE SCALE GENOMIC DNA]</scope>
    <source>
        <strain evidence="2">PCC 8305</strain>
    </source>
</reference>
<proteinExistence type="predicted"/>
<keyword evidence="1" id="KW-0812">Transmembrane</keyword>
<keyword evidence="3" id="KW-1185">Reference proteome</keyword>
<dbReference type="eggNOG" id="ENOG50330BX">
    <property type="taxonomic scope" value="Bacteria"/>
</dbReference>
<evidence type="ECO:0008006" key="4">
    <source>
        <dbReference type="Google" id="ProtNLM"/>
    </source>
</evidence>
<protein>
    <recommendedName>
        <fullName evidence="4">DUF751 domain-containing protein</fullName>
    </recommendedName>
</protein>
<dbReference type="RefSeq" id="WP_015230712.1">
    <property type="nucleotide sequence ID" value="NC_019780.1"/>
</dbReference>
<dbReference type="HOGENOM" id="CLU_189266_0_0_3"/>
<feature type="transmembrane region" description="Helical" evidence="1">
    <location>
        <begin position="42"/>
        <end position="62"/>
    </location>
</feature>
<dbReference type="PATRIC" id="fig|13035.3.peg.3635"/>
<name>K9YZL1_DACS8</name>
<dbReference type="Pfam" id="PF05421">
    <property type="entry name" value="DUF751"/>
    <property type="match status" value="1"/>
</dbReference>
<dbReference type="Proteomes" id="UP000010482">
    <property type="component" value="Chromosome"/>
</dbReference>
<dbReference type="InterPro" id="IPR008470">
    <property type="entry name" value="Uncharacterised_Ycf33"/>
</dbReference>
<dbReference type="KEGG" id="dsl:Dacsa_3214"/>
<gene>
    <name evidence="2" type="ORF">Dacsa_3214</name>
</gene>
<accession>K9YZL1</accession>
<dbReference type="AlphaFoldDB" id="K9YZL1"/>
<keyword evidence="1" id="KW-0472">Membrane</keyword>
<feature type="transmembrane region" description="Helical" evidence="1">
    <location>
        <begin position="12"/>
        <end position="30"/>
    </location>
</feature>